<gene>
    <name evidence="2" type="ORF">H9648_20225</name>
</gene>
<feature type="compositionally biased region" description="Polar residues" evidence="1">
    <location>
        <begin position="1"/>
        <end position="16"/>
    </location>
</feature>
<dbReference type="EMBL" id="JACSQM010000018">
    <property type="protein sequence ID" value="MBD7966378.1"/>
    <property type="molecule type" value="Genomic_DNA"/>
</dbReference>
<feature type="region of interest" description="Disordered" evidence="1">
    <location>
        <begin position="1"/>
        <end position="52"/>
    </location>
</feature>
<protein>
    <submittedName>
        <fullName evidence="2">Imidazoleglycerol-phosphate dehydratase</fullName>
    </submittedName>
</protein>
<evidence type="ECO:0000256" key="1">
    <source>
        <dbReference type="SAM" id="MobiDB-lite"/>
    </source>
</evidence>
<accession>A0ABR8SS97</accession>
<dbReference type="Proteomes" id="UP000603641">
    <property type="component" value="Unassembled WGS sequence"/>
</dbReference>
<reference evidence="2 3" key="1">
    <citation type="submission" date="2020-08" db="EMBL/GenBank/DDBJ databases">
        <title>A Genomic Blueprint of the Chicken Gut Microbiome.</title>
        <authorList>
            <person name="Gilroy R."/>
            <person name="Ravi A."/>
            <person name="Getino M."/>
            <person name="Pursley I."/>
            <person name="Horton D.L."/>
            <person name="Alikhan N.-F."/>
            <person name="Baker D."/>
            <person name="Gharbi K."/>
            <person name="Hall N."/>
            <person name="Watson M."/>
            <person name="Adriaenssens E.M."/>
            <person name="Foster-Nyarko E."/>
            <person name="Jarju S."/>
            <person name="Secka A."/>
            <person name="Antonio M."/>
            <person name="Oren A."/>
            <person name="Chaudhuri R."/>
            <person name="La Ragione R.M."/>
            <person name="Hildebrand F."/>
            <person name="Pallen M.J."/>
        </authorList>
    </citation>
    <scope>NUCLEOTIDE SEQUENCE [LARGE SCALE GENOMIC DNA]</scope>
    <source>
        <strain evidence="2 3">Sa2CUA10</strain>
    </source>
</reference>
<dbReference type="RefSeq" id="WP_191755509.1">
    <property type="nucleotide sequence ID" value="NZ_JACSQM010000018.1"/>
</dbReference>
<feature type="compositionally biased region" description="Polar residues" evidence="1">
    <location>
        <begin position="25"/>
        <end position="46"/>
    </location>
</feature>
<name>A0ABR8SS97_9BACL</name>
<evidence type="ECO:0000313" key="3">
    <source>
        <dbReference type="Proteomes" id="UP000603641"/>
    </source>
</evidence>
<keyword evidence="3" id="KW-1185">Reference proteome</keyword>
<comment type="caution">
    <text evidence="2">The sequence shown here is derived from an EMBL/GenBank/DDBJ whole genome shotgun (WGS) entry which is preliminary data.</text>
</comment>
<organism evidence="2 3">
    <name type="scientific">Fictibacillus norfolkensis</name>
    <dbReference type="NCBI Taxonomy" id="2762233"/>
    <lineage>
        <taxon>Bacteria</taxon>
        <taxon>Bacillati</taxon>
        <taxon>Bacillota</taxon>
        <taxon>Bacilli</taxon>
        <taxon>Bacillales</taxon>
        <taxon>Fictibacillaceae</taxon>
        <taxon>Fictibacillus</taxon>
    </lineage>
</organism>
<evidence type="ECO:0000313" key="2">
    <source>
        <dbReference type="EMBL" id="MBD7966378.1"/>
    </source>
</evidence>
<proteinExistence type="predicted"/>
<sequence>MTNRNGSEGSKNQGSPKAQHDQEFSNELMSGDNNKGNDYRSQIGSKSKNKSK</sequence>